<dbReference type="InterPro" id="IPR014347">
    <property type="entry name" value="Tautomerase/MIF_sf"/>
</dbReference>
<dbReference type="PANTHER" id="PTHR35530">
    <property type="entry name" value="TAUTOMERASE-RELATED"/>
    <property type="match status" value="1"/>
</dbReference>
<gene>
    <name evidence="1" type="ORF">EXN68_17290</name>
</gene>
<organism evidence="1 2">
    <name type="scientific">Rhizobium rhizogenes</name>
    <name type="common">Agrobacterium rhizogenes</name>
    <dbReference type="NCBI Taxonomy" id="359"/>
    <lineage>
        <taxon>Bacteria</taxon>
        <taxon>Pseudomonadati</taxon>
        <taxon>Pseudomonadota</taxon>
        <taxon>Alphaproteobacteria</taxon>
        <taxon>Hyphomicrobiales</taxon>
        <taxon>Rhizobiaceae</taxon>
        <taxon>Rhizobium/Agrobacterium group</taxon>
        <taxon>Rhizobium</taxon>
    </lineage>
</organism>
<dbReference type="Gene3D" id="3.30.429.10">
    <property type="entry name" value="Macrophage Migration Inhibitory Factor"/>
    <property type="match status" value="2"/>
</dbReference>
<evidence type="ECO:0000313" key="1">
    <source>
        <dbReference type="EMBL" id="TRA99218.1"/>
    </source>
</evidence>
<reference evidence="1 2" key="1">
    <citation type="journal article" date="2019" name="Appl. Microbiol. Biotechnol.">
        <title>Differential efficiency of wild type rhizogenic strains for rol gene transformation of plants.</title>
        <authorList>
            <person name="Desmet S."/>
            <person name="De Keyser E."/>
            <person name="Van Vaerenbergh J."/>
            <person name="Baeyen S."/>
            <person name="Van Huylenbroeck J."/>
            <person name="Geelen D."/>
            <person name="Dhooghe E."/>
        </authorList>
    </citation>
    <scope>NUCLEOTIDE SEQUENCE [LARGE SCALE GENOMIC DNA]</scope>
    <source>
        <strain evidence="1 2">GBBC3284</strain>
    </source>
</reference>
<dbReference type="EMBL" id="SGNY01000005">
    <property type="protein sequence ID" value="TRA99218.1"/>
    <property type="molecule type" value="Genomic_DNA"/>
</dbReference>
<dbReference type="RefSeq" id="WP_142842038.1">
    <property type="nucleotide sequence ID" value="NZ_SGNY01000005.1"/>
</dbReference>
<dbReference type="Proteomes" id="UP000315434">
    <property type="component" value="Unassembled WGS sequence"/>
</dbReference>
<dbReference type="SUPFAM" id="SSF55331">
    <property type="entry name" value="Tautomerase/MIF"/>
    <property type="match status" value="1"/>
</dbReference>
<dbReference type="PANTHER" id="PTHR35530:SF1">
    <property type="entry name" value="2-HYDROXYMUCONATE TAUTOMERASE"/>
    <property type="match status" value="1"/>
</dbReference>
<sequence>MPMIKARYTRPQNGNDPKQEVAALLSRLTAEILHKDPGVTAVLVESADPADWIIAGSSVADQKIGTFYVEVSITDHTNIKDETTEWVRRVYDEMNALIGPVHEASYVLVHAVDGDAYGYGGQTQNQRWSRSRTNVRG</sequence>
<evidence type="ECO:0000313" key="2">
    <source>
        <dbReference type="Proteomes" id="UP000315434"/>
    </source>
</evidence>
<name>A0A546XEQ9_RHIRH</name>
<dbReference type="OrthoDB" id="9803586at2"/>
<proteinExistence type="predicted"/>
<comment type="caution">
    <text evidence="1">The sequence shown here is derived from an EMBL/GenBank/DDBJ whole genome shotgun (WGS) entry which is preliminary data.</text>
</comment>
<protein>
    <submittedName>
        <fullName evidence="1">4-oxalocrotonate tautomerase family protein</fullName>
    </submittedName>
</protein>
<dbReference type="AlphaFoldDB" id="A0A546XEQ9"/>
<accession>A0A546XEQ9</accession>